<dbReference type="RefSeq" id="WP_185120281.1">
    <property type="nucleotide sequence ID" value="NZ_JACJVQ010000008.1"/>
</dbReference>
<dbReference type="Pfam" id="PF00072">
    <property type="entry name" value="Response_reg"/>
    <property type="match status" value="1"/>
</dbReference>
<dbReference type="InterPro" id="IPR041522">
    <property type="entry name" value="CdaR_GGDEF"/>
</dbReference>
<proteinExistence type="predicted"/>
<dbReference type="PROSITE" id="PS50110">
    <property type="entry name" value="RESPONSE_REGULATORY"/>
    <property type="match status" value="1"/>
</dbReference>
<gene>
    <name evidence="7" type="ORF">H7B67_13185</name>
</gene>
<evidence type="ECO:0000259" key="6">
    <source>
        <dbReference type="PROSITE" id="PS50110"/>
    </source>
</evidence>
<organism evidence="7 8">
    <name type="scientific">Cohnella thailandensis</name>
    <dbReference type="NCBI Taxonomy" id="557557"/>
    <lineage>
        <taxon>Bacteria</taxon>
        <taxon>Bacillati</taxon>
        <taxon>Bacillota</taxon>
        <taxon>Bacilli</taxon>
        <taxon>Bacillales</taxon>
        <taxon>Paenibacillaceae</taxon>
        <taxon>Cohnella</taxon>
    </lineage>
</organism>
<evidence type="ECO:0000256" key="2">
    <source>
        <dbReference type="ARBA" id="ARBA00023125"/>
    </source>
</evidence>
<accession>A0A841SVR6</accession>
<dbReference type="PANTHER" id="PTHR43280">
    <property type="entry name" value="ARAC-FAMILY TRANSCRIPTIONAL REGULATOR"/>
    <property type="match status" value="1"/>
</dbReference>
<dbReference type="PROSITE" id="PS00041">
    <property type="entry name" value="HTH_ARAC_FAMILY_1"/>
    <property type="match status" value="1"/>
</dbReference>
<dbReference type="GO" id="GO:0043565">
    <property type="term" value="F:sequence-specific DNA binding"/>
    <property type="evidence" value="ECO:0007669"/>
    <property type="project" value="InterPro"/>
</dbReference>
<dbReference type="SUPFAM" id="SSF46689">
    <property type="entry name" value="Homeodomain-like"/>
    <property type="match status" value="2"/>
</dbReference>
<dbReference type="SMART" id="SM00448">
    <property type="entry name" value="REC"/>
    <property type="match status" value="1"/>
</dbReference>
<keyword evidence="3" id="KW-0804">Transcription</keyword>
<evidence type="ECO:0000256" key="4">
    <source>
        <dbReference type="PROSITE-ProRule" id="PRU00169"/>
    </source>
</evidence>
<dbReference type="GO" id="GO:0000160">
    <property type="term" value="P:phosphorelay signal transduction system"/>
    <property type="evidence" value="ECO:0007669"/>
    <property type="project" value="InterPro"/>
</dbReference>
<dbReference type="GO" id="GO:0003700">
    <property type="term" value="F:DNA-binding transcription factor activity"/>
    <property type="evidence" value="ECO:0007669"/>
    <property type="project" value="InterPro"/>
</dbReference>
<feature type="domain" description="Response regulatory" evidence="6">
    <location>
        <begin position="3"/>
        <end position="120"/>
    </location>
</feature>
<dbReference type="PRINTS" id="PR00032">
    <property type="entry name" value="HTHARAC"/>
</dbReference>
<evidence type="ECO:0000256" key="1">
    <source>
        <dbReference type="ARBA" id="ARBA00023015"/>
    </source>
</evidence>
<dbReference type="Gene3D" id="3.40.50.2300">
    <property type="match status" value="1"/>
</dbReference>
<evidence type="ECO:0000256" key="3">
    <source>
        <dbReference type="ARBA" id="ARBA00023163"/>
    </source>
</evidence>
<sequence>MIRILLADDEPLILKGLRKLIDWEALGMEIVGQAGDGGELLELLESLRPDLIISDISMPHLSGIDIIKRINERGLLVKVVFISAYQEFSYARDAVAFGAVDYLVKPIRKPQLEQVLRKAALLIGEQQEEERRKGKLKLYERKVRQEELEEGFGRLIDGTLPPASETVRLLTAELKGPRFGVGIAEAELGGESDKWSEKEKKLVDFAMGNVLQEAIGGSGIGHVFRHNGRLAFICSAGSPEEWTRLASELHRSIRTFLKLSAAIGIGRLADSAAGLPAAYREAEQALGMTYFVGLGRVIAYEPPAPAEAARSANEGLDRHQRRVTAAYAAGDANAVREELDRMLEAIRAAALGNRPLAVATCFSAMTYIVQELGKQGLLEPERAAGRQELQTRLDALPSFDRLKEEIAAIAEELFRAIEAESGNKDNAVMAKVKQYIDDHYAEDVTLESAAGVSFMNPSYFSYFFKKHTGQNFKQYVTEVRMKEAVRLLLRTDLMVYEIAERVGYNNARHFSDLFRRMYGQLPNDYRQAKSRQE</sequence>
<keyword evidence="8" id="KW-1185">Reference proteome</keyword>
<dbReference type="PANTHER" id="PTHR43280:SF28">
    <property type="entry name" value="HTH-TYPE TRANSCRIPTIONAL ACTIVATOR RHAS"/>
    <property type="match status" value="1"/>
</dbReference>
<comment type="caution">
    <text evidence="7">The sequence shown here is derived from an EMBL/GenBank/DDBJ whole genome shotgun (WGS) entry which is preliminary data.</text>
</comment>
<protein>
    <submittedName>
        <fullName evidence="7">Response regulator</fullName>
    </submittedName>
</protein>
<keyword evidence="4" id="KW-0597">Phosphoprotein</keyword>
<feature type="domain" description="HTH araC/xylS-type" evidence="5">
    <location>
        <begin position="430"/>
        <end position="528"/>
    </location>
</feature>
<dbReference type="InterPro" id="IPR020449">
    <property type="entry name" value="Tscrpt_reg_AraC-type_HTH"/>
</dbReference>
<dbReference type="InterPro" id="IPR009057">
    <property type="entry name" value="Homeodomain-like_sf"/>
</dbReference>
<dbReference type="AlphaFoldDB" id="A0A841SVR6"/>
<dbReference type="Pfam" id="PF12833">
    <property type="entry name" value="HTH_18"/>
    <property type="match status" value="1"/>
</dbReference>
<keyword evidence="1" id="KW-0805">Transcription regulation</keyword>
<evidence type="ECO:0000313" key="7">
    <source>
        <dbReference type="EMBL" id="MBB6635069.1"/>
    </source>
</evidence>
<evidence type="ECO:0000259" key="5">
    <source>
        <dbReference type="PROSITE" id="PS01124"/>
    </source>
</evidence>
<name>A0A841SVR6_9BACL</name>
<feature type="modified residue" description="4-aspartylphosphate" evidence="4">
    <location>
        <position position="55"/>
    </location>
</feature>
<dbReference type="SUPFAM" id="SSF52172">
    <property type="entry name" value="CheY-like"/>
    <property type="match status" value="1"/>
</dbReference>
<dbReference type="InterPro" id="IPR001789">
    <property type="entry name" value="Sig_transdc_resp-reg_receiver"/>
</dbReference>
<dbReference type="InterPro" id="IPR018060">
    <property type="entry name" value="HTH_AraC"/>
</dbReference>
<dbReference type="Pfam" id="PF17853">
    <property type="entry name" value="GGDEF_2"/>
    <property type="match status" value="1"/>
</dbReference>
<reference evidence="7 8" key="1">
    <citation type="submission" date="2020-08" db="EMBL/GenBank/DDBJ databases">
        <title>Cohnella phylogeny.</title>
        <authorList>
            <person name="Dunlap C."/>
        </authorList>
    </citation>
    <scope>NUCLEOTIDE SEQUENCE [LARGE SCALE GENOMIC DNA]</scope>
    <source>
        <strain evidence="7 8">DSM 25241</strain>
    </source>
</reference>
<dbReference type="Gene3D" id="1.10.10.60">
    <property type="entry name" value="Homeodomain-like"/>
    <property type="match status" value="2"/>
</dbReference>
<dbReference type="Proteomes" id="UP000535838">
    <property type="component" value="Unassembled WGS sequence"/>
</dbReference>
<dbReference type="EMBL" id="JACJVQ010000008">
    <property type="protein sequence ID" value="MBB6635069.1"/>
    <property type="molecule type" value="Genomic_DNA"/>
</dbReference>
<dbReference type="SMART" id="SM00342">
    <property type="entry name" value="HTH_ARAC"/>
    <property type="match status" value="1"/>
</dbReference>
<dbReference type="InterPro" id="IPR018062">
    <property type="entry name" value="HTH_AraC-typ_CS"/>
</dbReference>
<evidence type="ECO:0000313" key="8">
    <source>
        <dbReference type="Proteomes" id="UP000535838"/>
    </source>
</evidence>
<keyword evidence="2" id="KW-0238">DNA-binding</keyword>
<dbReference type="InterPro" id="IPR011006">
    <property type="entry name" value="CheY-like_superfamily"/>
</dbReference>
<dbReference type="CDD" id="cd17536">
    <property type="entry name" value="REC_YesN-like"/>
    <property type="match status" value="1"/>
</dbReference>
<dbReference type="PROSITE" id="PS01124">
    <property type="entry name" value="HTH_ARAC_FAMILY_2"/>
    <property type="match status" value="1"/>
</dbReference>